<feature type="transmembrane region" description="Helical" evidence="12">
    <location>
        <begin position="724"/>
        <end position="751"/>
    </location>
</feature>
<evidence type="ECO:0000256" key="1">
    <source>
        <dbReference type="ARBA" id="ARBA00004651"/>
    </source>
</evidence>
<dbReference type="Proteomes" id="UP000053271">
    <property type="component" value="Unassembled WGS sequence"/>
</dbReference>
<evidence type="ECO:0000256" key="10">
    <source>
        <dbReference type="SAM" id="Coils"/>
    </source>
</evidence>
<evidence type="ECO:0000256" key="12">
    <source>
        <dbReference type="SAM" id="Phobius"/>
    </source>
</evidence>
<dbReference type="InterPro" id="IPR011527">
    <property type="entry name" value="ABC1_TM_dom"/>
</dbReference>
<dbReference type="Pfam" id="PF00664">
    <property type="entry name" value="ABC_membrane"/>
    <property type="match status" value="2"/>
</dbReference>
<sequence length="1186" mass="125195">MTLCARHRGLCVTATVAAALGGLAATAAPLLQRWLIDAALAGRDGTLRNLCFAGLLGTVGVAFGGSVWRRRAAQELSLRIEHELRTELFAAVLRSGPRHEGLPTPRQAATRAVADLPPITSLLGMGPLLLGNLVLVVGMSVAMLVLSPGLTAVAAGLGLGLWAVSRRARDRILPAATQVQRRVAELVSAVRSVIAGARVVKSFGREAEQQERLVEAARRLQAAQLDRARLTSRFEPTLQALPTLGQLALLALGGWLAVHQRLSVGTYLAFASYLGQLIAPVRMMSRLVSVGQQARAGAIRVFQVLDAGGLDDAVTSAGSVARPVRTPDGGPPGVRFTAVAFAHGGTPVLRHFSLNVAAGETVALVGPPGAGKSTVARLLVRLHDVQEGRVLVGGRDVRELDVRALRSAVGLVPEDHVVFADTVRANISYSRPGATDEEVRAAARAARADEFVRALPQGYDTVLGERGGSLSGGQRQRLGLARVLCGNPSVLVLDDATSAVDPALEAEVNDALRREFAGRTVILIARRRATIRLADRIVVLEEGRVRDSGTHEELLGRCGVYRRLFAPDSATGGGARSPCAEEPALAPPAPAMTPAPLPRATEQLGFLGLLRRYRGPLAACAALVATDAVAGLGVPLLVRRAIDGGVRHMDFGAVAAATLFGLGIVLADWAVNVVQVRLAATTGERLMLDIRTRLYRHLQALGLDYYEREAAGATLSRVTTEPDLLAGFLQTGLVSVTVSALTVLGVGGSLLIIDAELAWVVLPAFPLLVAATIVFRRRIVPLHRRSRQDLTAVNAYLEENAAGAEAVLLAGREEVNTRRFTELSAVFRHGRARAQRLVALYFPLVQLVTDLAAIVILATGLHRMAAGTLSTGVLVAFLLFLNLLFSPVQQLSQLFDSYQQAAVGMRRMRDFLGTPVSVRSPARPVPVGRLRGDIVLDDVRFAFPGTATEVLAGVTLRITAGETVAVVGASGAGKSTLVKLIARLYEVTGGRILVDGVDVRSYDVSAYRRRLGSVPQEPYFFEGSVRDAIGFAADGATQRAVERAAEAVGLDAVIAALPGGYAHRVEEGGTNLSLSRRQLLALARARLADPDILLLDEATSASDAKAGLGGAAPDGGTRRTTVIVTHRPAVAARADRIVVLDRGVVAEDGTHQELLARDGLYAAMWRVDRTSPGIAPVSGRGGTSAE</sequence>
<comment type="caution">
    <text evidence="16">The sequence shown here is derived from an EMBL/GenBank/DDBJ whole genome shotgun (WGS) entry which is preliminary data.</text>
</comment>
<dbReference type="InterPro" id="IPR036640">
    <property type="entry name" value="ABC1_TM_sf"/>
</dbReference>
<dbReference type="GO" id="GO:0005524">
    <property type="term" value="F:ATP binding"/>
    <property type="evidence" value="ECO:0007669"/>
    <property type="project" value="UniProtKB-KW"/>
</dbReference>
<feature type="transmembrane region" description="Helical" evidence="12">
    <location>
        <begin position="116"/>
        <end position="135"/>
    </location>
</feature>
<keyword evidence="8 12" id="KW-0472">Membrane</keyword>
<dbReference type="GO" id="GO:0016887">
    <property type="term" value="F:ATP hydrolysis activity"/>
    <property type="evidence" value="ECO:0007669"/>
    <property type="project" value="InterPro"/>
</dbReference>
<dbReference type="PROSITE" id="PS00211">
    <property type="entry name" value="ABC_TRANSPORTER_1"/>
    <property type="match status" value="1"/>
</dbReference>
<feature type="region of interest" description="Disordered" evidence="11">
    <location>
        <begin position="572"/>
        <end position="594"/>
    </location>
</feature>
<keyword evidence="2" id="KW-0813">Transport</keyword>
<organism evidence="16 17">
    <name type="scientific">Streptomyces longwoodensis</name>
    <dbReference type="NCBI Taxonomy" id="68231"/>
    <lineage>
        <taxon>Bacteria</taxon>
        <taxon>Bacillati</taxon>
        <taxon>Actinomycetota</taxon>
        <taxon>Actinomycetes</taxon>
        <taxon>Kitasatosporales</taxon>
        <taxon>Streptomycetaceae</taxon>
        <taxon>Streptomyces</taxon>
    </lineage>
</organism>
<evidence type="ECO:0000256" key="11">
    <source>
        <dbReference type="SAM" id="MobiDB-lite"/>
    </source>
</evidence>
<protein>
    <recommendedName>
        <fullName evidence="18">ABC transporter ATP-binding protein</fullName>
    </recommendedName>
</protein>
<keyword evidence="4 12" id="KW-0812">Transmembrane</keyword>
<dbReference type="Gene3D" id="1.20.1560.10">
    <property type="entry name" value="ABC transporter type 1, transmembrane domain"/>
    <property type="match status" value="2"/>
</dbReference>
<dbReference type="InterPro" id="IPR003593">
    <property type="entry name" value="AAA+_ATPase"/>
</dbReference>
<dbReference type="Pfam" id="PF00005">
    <property type="entry name" value="ABC_tran"/>
    <property type="match status" value="2"/>
</dbReference>
<dbReference type="InterPro" id="IPR017871">
    <property type="entry name" value="ABC_transporter-like_CS"/>
</dbReference>
<keyword evidence="17" id="KW-1185">Reference proteome</keyword>
<dbReference type="SUPFAM" id="SSF52540">
    <property type="entry name" value="P-loop containing nucleoside triphosphate hydrolases"/>
    <property type="match status" value="2"/>
</dbReference>
<dbReference type="STRING" id="68231.AQJ30_09045"/>
<feature type="domain" description="ABC transmembrane type-1" evidence="15">
    <location>
        <begin position="12"/>
        <end position="293"/>
    </location>
</feature>
<dbReference type="PROSITE" id="PS50929">
    <property type="entry name" value="ABC_TM1F"/>
    <property type="match status" value="2"/>
</dbReference>
<evidence type="ECO:0000256" key="7">
    <source>
        <dbReference type="ARBA" id="ARBA00022989"/>
    </source>
</evidence>
<dbReference type="EMBL" id="LMWS01000010">
    <property type="protein sequence ID" value="KUN39797.1"/>
    <property type="molecule type" value="Genomic_DNA"/>
</dbReference>
<feature type="chain" id="PRO_5007104435" description="ABC transporter ATP-binding protein" evidence="13">
    <location>
        <begin position="28"/>
        <end position="1186"/>
    </location>
</feature>
<evidence type="ECO:0000256" key="4">
    <source>
        <dbReference type="ARBA" id="ARBA00022692"/>
    </source>
</evidence>
<dbReference type="FunFam" id="3.40.50.300:FF:000299">
    <property type="entry name" value="ABC transporter ATP-binding protein/permease"/>
    <property type="match status" value="2"/>
</dbReference>
<evidence type="ECO:0000259" key="14">
    <source>
        <dbReference type="PROSITE" id="PS50893"/>
    </source>
</evidence>
<feature type="transmembrane region" description="Helical" evidence="12">
    <location>
        <begin position="617"/>
        <end position="639"/>
    </location>
</feature>
<dbReference type="SUPFAM" id="SSF90123">
    <property type="entry name" value="ABC transporter transmembrane region"/>
    <property type="match status" value="2"/>
</dbReference>
<gene>
    <name evidence="16" type="ORF">AQJ30_09045</name>
</gene>
<evidence type="ECO:0000256" key="9">
    <source>
        <dbReference type="ARBA" id="ARBA00061644"/>
    </source>
</evidence>
<dbReference type="AlphaFoldDB" id="A0A101R162"/>
<evidence type="ECO:0000256" key="13">
    <source>
        <dbReference type="SAM" id="SignalP"/>
    </source>
</evidence>
<dbReference type="GO" id="GO:0140359">
    <property type="term" value="F:ABC-type transporter activity"/>
    <property type="evidence" value="ECO:0007669"/>
    <property type="project" value="InterPro"/>
</dbReference>
<feature type="transmembrane region" description="Helical" evidence="12">
    <location>
        <begin position="838"/>
        <end position="858"/>
    </location>
</feature>
<keyword evidence="13" id="KW-0732">Signal</keyword>
<feature type="domain" description="ABC transporter" evidence="14">
    <location>
        <begin position="334"/>
        <end position="567"/>
    </location>
</feature>
<feature type="domain" description="ABC transmembrane type-1" evidence="15">
    <location>
        <begin position="618"/>
        <end position="900"/>
    </location>
</feature>
<feature type="transmembrane region" description="Helical" evidence="12">
    <location>
        <begin position="141"/>
        <end position="164"/>
    </location>
</feature>
<keyword evidence="3" id="KW-1003">Cell membrane</keyword>
<evidence type="ECO:0000256" key="3">
    <source>
        <dbReference type="ARBA" id="ARBA00022475"/>
    </source>
</evidence>
<feature type="signal peptide" evidence="13">
    <location>
        <begin position="1"/>
        <end position="27"/>
    </location>
</feature>
<dbReference type="SMART" id="SM00382">
    <property type="entry name" value="AAA"/>
    <property type="match status" value="2"/>
</dbReference>
<feature type="transmembrane region" description="Helical" evidence="12">
    <location>
        <begin position="50"/>
        <end position="68"/>
    </location>
</feature>
<dbReference type="GO" id="GO:0005886">
    <property type="term" value="C:plasma membrane"/>
    <property type="evidence" value="ECO:0007669"/>
    <property type="project" value="UniProtKB-SubCell"/>
</dbReference>
<evidence type="ECO:0000256" key="2">
    <source>
        <dbReference type="ARBA" id="ARBA00022448"/>
    </source>
</evidence>
<evidence type="ECO:0008006" key="18">
    <source>
        <dbReference type="Google" id="ProtNLM"/>
    </source>
</evidence>
<reference evidence="16 17" key="1">
    <citation type="submission" date="2015-10" db="EMBL/GenBank/DDBJ databases">
        <title>Draft genome sequence of Streptomyces longwoodensis DSM 41677, type strain for the species Streptomyces longwoodensis.</title>
        <authorList>
            <person name="Ruckert C."/>
            <person name="Winkler A."/>
            <person name="Kalinowski J."/>
            <person name="Kampfer P."/>
            <person name="Glaeser S."/>
        </authorList>
    </citation>
    <scope>NUCLEOTIDE SEQUENCE [LARGE SCALE GENOMIC DNA]</scope>
    <source>
        <strain evidence="16 17">DSM 41677</strain>
    </source>
</reference>
<keyword evidence="7 12" id="KW-1133">Transmembrane helix</keyword>
<keyword evidence="10" id="KW-0175">Coiled coil</keyword>
<feature type="transmembrane region" description="Helical" evidence="12">
    <location>
        <begin position="651"/>
        <end position="671"/>
    </location>
</feature>
<comment type="similarity">
    <text evidence="9">Belongs to the ABC transporter superfamily. Lipid exporter (TC 3.A.1.106) family.</text>
</comment>
<accession>A0A101R162</accession>
<proteinExistence type="inferred from homology"/>
<dbReference type="PANTHER" id="PTHR24221:SF654">
    <property type="entry name" value="ATP-BINDING CASSETTE SUB-FAMILY B MEMBER 6"/>
    <property type="match status" value="1"/>
</dbReference>
<dbReference type="PROSITE" id="PS50893">
    <property type="entry name" value="ABC_TRANSPORTER_2"/>
    <property type="match status" value="2"/>
</dbReference>
<evidence type="ECO:0000259" key="15">
    <source>
        <dbReference type="PROSITE" id="PS50929"/>
    </source>
</evidence>
<dbReference type="CDD" id="cd18546">
    <property type="entry name" value="ABC_6TM_Rv0194_D2_like"/>
    <property type="match status" value="1"/>
</dbReference>
<dbReference type="InterPro" id="IPR027417">
    <property type="entry name" value="P-loop_NTPase"/>
</dbReference>
<evidence type="ECO:0000256" key="8">
    <source>
        <dbReference type="ARBA" id="ARBA00023136"/>
    </source>
</evidence>
<feature type="compositionally biased region" description="Pro residues" evidence="11">
    <location>
        <begin position="585"/>
        <end position="594"/>
    </location>
</feature>
<feature type="coiled-coil region" evidence="10">
    <location>
        <begin position="206"/>
        <end position="233"/>
    </location>
</feature>
<evidence type="ECO:0000313" key="17">
    <source>
        <dbReference type="Proteomes" id="UP000053271"/>
    </source>
</evidence>
<keyword evidence="5" id="KW-0547">Nucleotide-binding</keyword>
<dbReference type="InterPro" id="IPR003439">
    <property type="entry name" value="ABC_transporter-like_ATP-bd"/>
</dbReference>
<dbReference type="Gene3D" id="3.40.50.300">
    <property type="entry name" value="P-loop containing nucleotide triphosphate hydrolases"/>
    <property type="match status" value="2"/>
</dbReference>
<feature type="transmembrane region" description="Helical" evidence="12">
    <location>
        <begin position="757"/>
        <end position="775"/>
    </location>
</feature>
<comment type="subcellular location">
    <subcellularLocation>
        <location evidence="1">Cell membrane</location>
        <topology evidence="1">Multi-pass membrane protein</topology>
    </subcellularLocation>
</comment>
<dbReference type="PANTHER" id="PTHR24221">
    <property type="entry name" value="ATP-BINDING CASSETTE SUB-FAMILY B"/>
    <property type="match status" value="1"/>
</dbReference>
<evidence type="ECO:0000313" key="16">
    <source>
        <dbReference type="EMBL" id="KUN39797.1"/>
    </source>
</evidence>
<feature type="domain" description="ABC transporter" evidence="14">
    <location>
        <begin position="934"/>
        <end position="1167"/>
    </location>
</feature>
<evidence type="ECO:0000256" key="5">
    <source>
        <dbReference type="ARBA" id="ARBA00022741"/>
    </source>
</evidence>
<dbReference type="InterPro" id="IPR039421">
    <property type="entry name" value="Type_1_exporter"/>
</dbReference>
<dbReference type="GO" id="GO:0034040">
    <property type="term" value="F:ATPase-coupled lipid transmembrane transporter activity"/>
    <property type="evidence" value="ECO:0007669"/>
    <property type="project" value="TreeGrafter"/>
</dbReference>
<name>A0A101R162_9ACTN</name>
<feature type="transmembrane region" description="Helical" evidence="12">
    <location>
        <begin position="864"/>
        <end position="885"/>
    </location>
</feature>
<evidence type="ECO:0000256" key="6">
    <source>
        <dbReference type="ARBA" id="ARBA00022840"/>
    </source>
</evidence>
<keyword evidence="6" id="KW-0067">ATP-binding</keyword>